<dbReference type="Proteomes" id="UP000077245">
    <property type="component" value="Unassembled WGS sequence"/>
</dbReference>
<accession>A0A165ZEF5</accession>
<dbReference type="AlphaFoldDB" id="A0A165ZEF5"/>
<organism evidence="1 2">
    <name type="scientific">Methanobrevibacter curvatus</name>
    <dbReference type="NCBI Taxonomy" id="49547"/>
    <lineage>
        <taxon>Archaea</taxon>
        <taxon>Methanobacteriati</taxon>
        <taxon>Methanobacteriota</taxon>
        <taxon>Methanomada group</taxon>
        <taxon>Methanobacteria</taxon>
        <taxon>Methanobacteriales</taxon>
        <taxon>Methanobacteriaceae</taxon>
        <taxon>Methanobrevibacter</taxon>
    </lineage>
</organism>
<comment type="caution">
    <text evidence="1">The sequence shown here is derived from an EMBL/GenBank/DDBJ whole genome shotgun (WGS) entry which is preliminary data.</text>
</comment>
<name>A0A165ZEF5_9EURY</name>
<keyword evidence="2" id="KW-1185">Reference proteome</keyword>
<proteinExistence type="predicted"/>
<evidence type="ECO:0000313" key="2">
    <source>
        <dbReference type="Proteomes" id="UP000077245"/>
    </source>
</evidence>
<evidence type="ECO:0000313" key="1">
    <source>
        <dbReference type="EMBL" id="KZX10606.1"/>
    </source>
</evidence>
<protein>
    <submittedName>
        <fullName evidence="1">Uncharacterized protein</fullName>
    </submittedName>
</protein>
<gene>
    <name evidence="1" type="ORF">MBCUR_17330</name>
</gene>
<dbReference type="EMBL" id="LWMV01000209">
    <property type="protein sequence ID" value="KZX10606.1"/>
    <property type="molecule type" value="Genomic_DNA"/>
</dbReference>
<reference evidence="1 2" key="1">
    <citation type="submission" date="2016-04" db="EMBL/GenBank/DDBJ databases">
        <title>Genome sequence of Methanobrevibacter curvatus DSM 11111.</title>
        <authorList>
            <person name="Poehlein A."/>
            <person name="Seedorf H."/>
            <person name="Daniel R."/>
        </authorList>
    </citation>
    <scope>NUCLEOTIDE SEQUENCE [LARGE SCALE GENOMIC DNA]</scope>
    <source>
        <strain evidence="1 2">DSM 11111</strain>
    </source>
</reference>
<sequence>MNSTTTNGFHINTSTISRCRVINKNRIGHIKSTHRIYSTTTASTIISEIRTTNNQISTHIIIDSTSILTSSVISEIRITNTQITTTIMNSTTIIIIRHIGITIYKCNIGYCNVIRNNIKYSI</sequence>